<reference evidence="3 4" key="1">
    <citation type="submission" date="2018-08" db="EMBL/GenBank/DDBJ databases">
        <title>Comparative genomics of wild bee and flower associated Lactobacillus reveals potential adaptation to the bee host.</title>
        <authorList>
            <person name="Vuong H.Q."/>
            <person name="Mcfrederick Q.S."/>
        </authorList>
    </citation>
    <scope>NUCLEOTIDE SEQUENCE [LARGE SCALE GENOMIC DNA]</scope>
    <source>
        <strain evidence="3 4">HV_04</strain>
    </source>
</reference>
<keyword evidence="1" id="KW-0677">Repeat</keyword>
<sequence length="321" mass="37806">MFKIFKKIIKNNFQRNNYKKTNLNNKNQKSENTLPLNAMKVHCIDENGKRLAKDEIFYGPKNTRNNYIIPSFQNYVIYNITGNLKYFVDNNEVFIEYQKLYGKPVSVFFINIENYLLLKSPEIKTGKINSLYQVKPPKINGYKNISHSGNLNGTFNNKVQSVVLYYKKYDWLQLTHVNFYIKTSQITKVFDNAELSKPVGFIPQNSIWKIFAKLQKNDSIWLNIGSDQWIIDKEFTKIKYPFGKKLTNTNNWKIQKMNASTFLKTKRTQIFNYPGGEIINDHVKSKKVMITNSILDNENILWYEINNLYYIKSSDIQKAQS</sequence>
<keyword evidence="4" id="KW-1185">Reference proteome</keyword>
<evidence type="ECO:0000313" key="4">
    <source>
        <dbReference type="Proteomes" id="UP000767392"/>
    </source>
</evidence>
<dbReference type="InterPro" id="IPR009459">
    <property type="entry name" value="MucBP_dom"/>
</dbReference>
<proteinExistence type="predicted"/>
<feature type="domain" description="MucBP" evidence="2">
    <location>
        <begin position="104"/>
        <end position="167"/>
    </location>
</feature>
<accession>A0ABY2YTU5</accession>
<gene>
    <name evidence="3" type="ORF">DY048_00045</name>
</gene>
<dbReference type="RefSeq" id="WP_105987182.1">
    <property type="nucleotide sequence ID" value="NZ_QUAM01000001.1"/>
</dbReference>
<dbReference type="EMBL" id="QUAM01000001">
    <property type="protein sequence ID" value="TPR15897.1"/>
    <property type="molecule type" value="Genomic_DNA"/>
</dbReference>
<dbReference type="Pfam" id="PF06458">
    <property type="entry name" value="MucBP"/>
    <property type="match status" value="1"/>
</dbReference>
<organism evidence="3 4">
    <name type="scientific">Apilactobacillus timberlakei</name>
    <dbReference type="NCBI Taxonomy" id="2008380"/>
    <lineage>
        <taxon>Bacteria</taxon>
        <taxon>Bacillati</taxon>
        <taxon>Bacillota</taxon>
        <taxon>Bacilli</taxon>
        <taxon>Lactobacillales</taxon>
        <taxon>Lactobacillaceae</taxon>
        <taxon>Apilactobacillus</taxon>
    </lineage>
</organism>
<dbReference type="Gene3D" id="3.10.20.320">
    <property type="entry name" value="Putative peptidoglycan bound protein (lpxtg motif)"/>
    <property type="match status" value="1"/>
</dbReference>
<protein>
    <recommendedName>
        <fullName evidence="2">MucBP domain-containing protein</fullName>
    </recommendedName>
</protein>
<evidence type="ECO:0000256" key="1">
    <source>
        <dbReference type="ARBA" id="ARBA00022737"/>
    </source>
</evidence>
<evidence type="ECO:0000259" key="2">
    <source>
        <dbReference type="Pfam" id="PF06458"/>
    </source>
</evidence>
<name>A0ABY2YTU5_9LACO</name>
<dbReference type="Proteomes" id="UP000767392">
    <property type="component" value="Unassembled WGS sequence"/>
</dbReference>
<comment type="caution">
    <text evidence="3">The sequence shown here is derived from an EMBL/GenBank/DDBJ whole genome shotgun (WGS) entry which is preliminary data.</text>
</comment>
<evidence type="ECO:0000313" key="3">
    <source>
        <dbReference type="EMBL" id="TPR15897.1"/>
    </source>
</evidence>